<dbReference type="OrthoDB" id="3405552at2"/>
<sequence length="209" mass="23082">MTSAAGLVDPWRDTDRDIGGRYAHDTAVALRVRNLRHNVVRFGGRPLEISANYSALLERTTCSDRDGSGADLVCWNGGPGEVWVWEIVHDDPEGRGRSAVALDRHIAAVRADPRATGRRVVPGPAGVFAPATDVGQQMGSPRNAVKVDTRGAGVEVYQVRRYRSRSAVPRANHEALDEAIDIMHEVEDWERDYERRLCGRPHVHHVPLG</sequence>
<keyword evidence="2" id="KW-1185">Reference proteome</keyword>
<organism evidence="1 2">
    <name type="scientific">Actinoplanes regularis</name>
    <dbReference type="NCBI Taxonomy" id="52697"/>
    <lineage>
        <taxon>Bacteria</taxon>
        <taxon>Bacillati</taxon>
        <taxon>Actinomycetota</taxon>
        <taxon>Actinomycetes</taxon>
        <taxon>Micromonosporales</taxon>
        <taxon>Micromonosporaceae</taxon>
        <taxon>Actinoplanes</taxon>
    </lineage>
</organism>
<gene>
    <name evidence="1" type="ORF">SAMN06264365_102734</name>
</gene>
<dbReference type="AlphaFoldDB" id="A0A238WNX8"/>
<evidence type="ECO:0000313" key="1">
    <source>
        <dbReference type="EMBL" id="SNR48108.1"/>
    </source>
</evidence>
<dbReference type="Proteomes" id="UP000198415">
    <property type="component" value="Unassembled WGS sequence"/>
</dbReference>
<protein>
    <submittedName>
        <fullName evidence="1">Uncharacterized protein</fullName>
    </submittedName>
</protein>
<reference evidence="1 2" key="1">
    <citation type="submission" date="2017-06" db="EMBL/GenBank/DDBJ databases">
        <authorList>
            <person name="Kim H.J."/>
            <person name="Triplett B.A."/>
        </authorList>
    </citation>
    <scope>NUCLEOTIDE SEQUENCE [LARGE SCALE GENOMIC DNA]</scope>
    <source>
        <strain evidence="1 2">DSM 43151</strain>
    </source>
</reference>
<dbReference type="RefSeq" id="WP_143232248.1">
    <property type="nucleotide sequence ID" value="NZ_BOMU01000018.1"/>
</dbReference>
<accession>A0A238WNX8</accession>
<name>A0A238WNX8_9ACTN</name>
<evidence type="ECO:0000313" key="2">
    <source>
        <dbReference type="Proteomes" id="UP000198415"/>
    </source>
</evidence>
<dbReference type="EMBL" id="FZNR01000002">
    <property type="protein sequence ID" value="SNR48108.1"/>
    <property type="molecule type" value="Genomic_DNA"/>
</dbReference>
<proteinExistence type="predicted"/>